<evidence type="ECO:0000256" key="11">
    <source>
        <dbReference type="PROSITE-ProRule" id="PRU00409"/>
    </source>
</evidence>
<dbReference type="Gene3D" id="3.30.470.20">
    <property type="entry name" value="ATP-grasp fold, B domain"/>
    <property type="match status" value="1"/>
</dbReference>
<dbReference type="PROSITE" id="PS00866">
    <property type="entry name" value="CPSASE_1"/>
    <property type="match status" value="1"/>
</dbReference>
<dbReference type="PROSITE" id="PS50975">
    <property type="entry name" value="ATP_GRASP"/>
    <property type="match status" value="1"/>
</dbReference>
<dbReference type="InterPro" id="IPR005479">
    <property type="entry name" value="CPAse_ATP-bd"/>
</dbReference>
<evidence type="ECO:0000313" key="14">
    <source>
        <dbReference type="EMBL" id="KXU37992.1"/>
    </source>
</evidence>
<dbReference type="RefSeq" id="WP_068390238.1">
    <property type="nucleotide sequence ID" value="NZ_LSZO01000157.1"/>
</dbReference>
<dbReference type="GO" id="GO:0005524">
    <property type="term" value="F:ATP binding"/>
    <property type="evidence" value="ECO:0007669"/>
    <property type="project" value="UniProtKB-UniRule"/>
</dbReference>
<dbReference type="PANTHER" id="PTHR48095">
    <property type="entry name" value="PYRUVATE CARBOXYLASE SUBUNIT A"/>
    <property type="match status" value="1"/>
</dbReference>
<dbReference type="InterPro" id="IPR051602">
    <property type="entry name" value="ACC_Biotin_Carboxylase"/>
</dbReference>
<evidence type="ECO:0000256" key="4">
    <source>
        <dbReference type="ARBA" id="ARBA00017242"/>
    </source>
</evidence>
<evidence type="ECO:0000256" key="5">
    <source>
        <dbReference type="ARBA" id="ARBA00022598"/>
    </source>
</evidence>
<evidence type="ECO:0000256" key="8">
    <source>
        <dbReference type="ARBA" id="ARBA00023267"/>
    </source>
</evidence>
<evidence type="ECO:0000313" key="15">
    <source>
        <dbReference type="Proteomes" id="UP000072660"/>
    </source>
</evidence>
<comment type="function">
    <text evidence="1">This protein is a component of the acetyl coenzyme A carboxylase complex; first, biotin carboxylase catalyzes the carboxylation of the carrier protein and then the transcarboxylase transfers the carboxyl group to form malonyl-CoA.</text>
</comment>
<evidence type="ECO:0000256" key="6">
    <source>
        <dbReference type="ARBA" id="ARBA00022741"/>
    </source>
</evidence>
<dbReference type="SMART" id="SM00878">
    <property type="entry name" value="Biotin_carb_C"/>
    <property type="match status" value="1"/>
</dbReference>
<dbReference type="SUPFAM" id="SSF56059">
    <property type="entry name" value="Glutathione synthetase ATP-binding domain-like"/>
    <property type="match status" value="1"/>
</dbReference>
<dbReference type="InterPro" id="IPR016185">
    <property type="entry name" value="PreATP-grasp_dom_sf"/>
</dbReference>
<dbReference type="SUPFAM" id="SSF51246">
    <property type="entry name" value="Rudiment single hybrid motif"/>
    <property type="match status" value="1"/>
</dbReference>
<gene>
    <name evidence="14" type="ORF">AXE65_00260</name>
</gene>
<evidence type="ECO:0000259" key="13">
    <source>
        <dbReference type="PROSITE" id="PS50979"/>
    </source>
</evidence>
<protein>
    <recommendedName>
        <fullName evidence="4">Biotin carboxylase</fullName>
    </recommendedName>
    <alternativeName>
        <fullName evidence="9">Acetyl-coenzyme A carboxylase biotin carboxylase subunit A</fullName>
    </alternativeName>
</protein>
<dbReference type="OrthoDB" id="9763189at2"/>
<dbReference type="GO" id="GO:0046872">
    <property type="term" value="F:metal ion binding"/>
    <property type="evidence" value="ECO:0007669"/>
    <property type="project" value="InterPro"/>
</dbReference>
<comment type="pathway">
    <text evidence="2">Lipid metabolism; malonyl-CoA biosynthesis; malonyl-CoA from acetyl-CoA: step 1/1.</text>
</comment>
<comment type="subunit">
    <text evidence="3">Acetyl-CoA carboxylase is a heterohexamer of biotin carboxyl carrier protein, biotin carboxylase and the two subunits of carboxyl transferase in a 2:2 complex.</text>
</comment>
<dbReference type="Pfam" id="PF02786">
    <property type="entry name" value="CPSase_L_D2"/>
    <property type="match status" value="1"/>
</dbReference>
<evidence type="ECO:0000256" key="3">
    <source>
        <dbReference type="ARBA" id="ARBA00011750"/>
    </source>
</evidence>
<dbReference type="PROSITE" id="PS00867">
    <property type="entry name" value="CPSASE_2"/>
    <property type="match status" value="1"/>
</dbReference>
<dbReference type="AlphaFoldDB" id="A0A139SU37"/>
<dbReference type="PROSITE" id="PS50979">
    <property type="entry name" value="BC"/>
    <property type="match status" value="1"/>
</dbReference>
<dbReference type="InterPro" id="IPR011054">
    <property type="entry name" value="Rudment_hybrid_motif"/>
</dbReference>
<accession>A0A139SU37</accession>
<name>A0A139SU37_9GAMM</name>
<evidence type="ECO:0000256" key="1">
    <source>
        <dbReference type="ARBA" id="ARBA00003761"/>
    </source>
</evidence>
<proteinExistence type="predicted"/>
<keyword evidence="6 11" id="KW-0547">Nucleotide-binding</keyword>
<keyword evidence="7 11" id="KW-0067">ATP-binding</keyword>
<dbReference type="FunFam" id="3.30.1490.20:FF:000003">
    <property type="entry name" value="acetyl-CoA carboxylase isoform X1"/>
    <property type="match status" value="1"/>
</dbReference>
<dbReference type="InterPro" id="IPR011764">
    <property type="entry name" value="Biotin_carboxylation_dom"/>
</dbReference>
<keyword evidence="15" id="KW-1185">Reference proteome</keyword>
<reference evidence="14 15" key="1">
    <citation type="submission" date="2016-02" db="EMBL/GenBank/DDBJ databases">
        <authorList>
            <person name="Wen L."/>
            <person name="He K."/>
            <person name="Yang H."/>
        </authorList>
    </citation>
    <scope>NUCLEOTIDE SEQUENCE [LARGE SCALE GENOMIC DNA]</scope>
    <source>
        <strain evidence="14 15">CV58</strain>
    </source>
</reference>
<dbReference type="Pfam" id="PF00289">
    <property type="entry name" value="Biotin_carb_N"/>
    <property type="match status" value="1"/>
</dbReference>
<evidence type="ECO:0000256" key="7">
    <source>
        <dbReference type="ARBA" id="ARBA00022840"/>
    </source>
</evidence>
<dbReference type="Proteomes" id="UP000072660">
    <property type="component" value="Unassembled WGS sequence"/>
</dbReference>
<dbReference type="Pfam" id="PF02785">
    <property type="entry name" value="Biotin_carb_C"/>
    <property type="match status" value="1"/>
</dbReference>
<evidence type="ECO:0000259" key="12">
    <source>
        <dbReference type="PROSITE" id="PS50975"/>
    </source>
</evidence>
<feature type="domain" description="Biotin carboxylation" evidence="13">
    <location>
        <begin position="1"/>
        <end position="444"/>
    </location>
</feature>
<dbReference type="EMBL" id="LSZO01000157">
    <property type="protein sequence ID" value="KXU37992.1"/>
    <property type="molecule type" value="Genomic_DNA"/>
</dbReference>
<comment type="catalytic activity">
    <reaction evidence="10">
        <text>N(6)-biotinyl-L-lysyl-[protein] + hydrogencarbonate + ATP = N(6)-carboxybiotinyl-L-lysyl-[protein] + ADP + phosphate + H(+)</text>
        <dbReference type="Rhea" id="RHEA:13501"/>
        <dbReference type="Rhea" id="RHEA-COMP:10505"/>
        <dbReference type="Rhea" id="RHEA-COMP:10506"/>
        <dbReference type="ChEBI" id="CHEBI:15378"/>
        <dbReference type="ChEBI" id="CHEBI:17544"/>
        <dbReference type="ChEBI" id="CHEBI:30616"/>
        <dbReference type="ChEBI" id="CHEBI:43474"/>
        <dbReference type="ChEBI" id="CHEBI:83144"/>
        <dbReference type="ChEBI" id="CHEBI:83145"/>
        <dbReference type="ChEBI" id="CHEBI:456216"/>
        <dbReference type="EC" id="6.3.4.14"/>
    </reaction>
</comment>
<dbReference type="FunFam" id="3.40.50.20:FF:000010">
    <property type="entry name" value="Propionyl-CoA carboxylase subunit alpha"/>
    <property type="match status" value="1"/>
</dbReference>
<dbReference type="NCBIfam" id="NF006367">
    <property type="entry name" value="PRK08591.1"/>
    <property type="match status" value="1"/>
</dbReference>
<organism evidence="14 15">
    <name type="scientific">Ventosimonas gracilis</name>
    <dbReference type="NCBI Taxonomy" id="1680762"/>
    <lineage>
        <taxon>Bacteria</taxon>
        <taxon>Pseudomonadati</taxon>
        <taxon>Pseudomonadota</taxon>
        <taxon>Gammaproteobacteria</taxon>
        <taxon>Pseudomonadales</taxon>
        <taxon>Ventosimonadaceae</taxon>
        <taxon>Ventosimonas</taxon>
    </lineage>
</organism>
<evidence type="ECO:0000256" key="10">
    <source>
        <dbReference type="ARBA" id="ARBA00048600"/>
    </source>
</evidence>
<keyword evidence="5" id="KW-0436">Ligase</keyword>
<sequence length="471" mass="51830">MIKKILIANRGEIAVRIARACAEMGVRSVAVHSEADRFALHVKRADEAHSLGDDPLSGYLNPRKLVNLAVETGCDALHPGYGFLSENAELARICAARGITFIGPSAEVIARMGDKTEARKAMLAAGVPCTPGSAGNLANLDEALADAKRIGYPVMLKATSGGGGRGIRRCDNAEELKHNFPRVISEASKAFGSAEVFLEKCIVGPKHIEVQILADRFGNCVHLFERDCSIQRRNQKLIEIAPSPQLTEAQREKVGELAVRAAKAVGYQNAGTVEFLLQGDELYFMEMNTRVQVEHTISEEITGIDIVREQIRIASGLPLSVKQEDIRHRGFALQFRINAEDPKNNFLPSFGKVTRYYAPGGPGVRTDTAIYTGYNIPPYYDSMCLKLIVWALTWEEALNRGLRALDDMRLQGVRTTAPYYQEILRNADFRSGQFDTRFVESHPELTEYSIKRNPNHLAIAIATAIAAHAGL</sequence>
<dbReference type="InterPro" id="IPR011761">
    <property type="entry name" value="ATP-grasp"/>
</dbReference>
<comment type="caution">
    <text evidence="14">The sequence shown here is derived from an EMBL/GenBank/DDBJ whole genome shotgun (WGS) entry which is preliminary data.</text>
</comment>
<dbReference type="GO" id="GO:0004075">
    <property type="term" value="F:biotin carboxylase activity"/>
    <property type="evidence" value="ECO:0007669"/>
    <property type="project" value="UniProtKB-EC"/>
</dbReference>
<dbReference type="NCBIfam" id="NF005525">
    <property type="entry name" value="PRK07178.1"/>
    <property type="match status" value="1"/>
</dbReference>
<feature type="domain" description="ATP-grasp" evidence="12">
    <location>
        <begin position="119"/>
        <end position="315"/>
    </location>
</feature>
<keyword evidence="8" id="KW-0092">Biotin</keyword>
<keyword evidence="14" id="KW-0670">Pyruvate</keyword>
<dbReference type="InterPro" id="IPR005482">
    <property type="entry name" value="Biotin_COase_C"/>
</dbReference>
<evidence type="ECO:0000256" key="2">
    <source>
        <dbReference type="ARBA" id="ARBA00004956"/>
    </source>
</evidence>
<dbReference type="PANTHER" id="PTHR48095:SF1">
    <property type="entry name" value="BIOTIN CARBOXYLASE"/>
    <property type="match status" value="1"/>
</dbReference>
<dbReference type="InterPro" id="IPR005481">
    <property type="entry name" value="BC-like_N"/>
</dbReference>
<evidence type="ECO:0000256" key="9">
    <source>
        <dbReference type="ARBA" id="ARBA00033786"/>
    </source>
</evidence>
<dbReference type="SUPFAM" id="SSF52440">
    <property type="entry name" value="PreATP-grasp domain"/>
    <property type="match status" value="1"/>
</dbReference>